<feature type="region of interest" description="Disordered" evidence="4">
    <location>
        <begin position="343"/>
        <end position="388"/>
    </location>
</feature>
<evidence type="ECO:0000256" key="1">
    <source>
        <dbReference type="ARBA" id="ARBA00022737"/>
    </source>
</evidence>
<evidence type="ECO:0000256" key="2">
    <source>
        <dbReference type="ARBA" id="ARBA00022803"/>
    </source>
</evidence>
<dbReference type="GO" id="GO:0005654">
    <property type="term" value="C:nucleoplasm"/>
    <property type="evidence" value="ECO:0007669"/>
    <property type="project" value="TreeGrafter"/>
</dbReference>
<feature type="region of interest" description="Disordered" evidence="4">
    <location>
        <begin position="1"/>
        <end position="23"/>
    </location>
</feature>
<keyword evidence="1" id="KW-0677">Repeat</keyword>
<evidence type="ECO:0000313" key="6">
    <source>
        <dbReference type="EnsemblMetazoa" id="CJA14805.1"/>
    </source>
</evidence>
<dbReference type="InterPro" id="IPR051730">
    <property type="entry name" value="NASP-like"/>
</dbReference>
<feature type="region of interest" description="Disordered" evidence="4">
    <location>
        <begin position="94"/>
        <end position="154"/>
    </location>
</feature>
<accession>A0A8R1I1X7</accession>
<evidence type="ECO:0000259" key="5">
    <source>
        <dbReference type="Pfam" id="PF10516"/>
    </source>
</evidence>
<keyword evidence="7" id="KW-1185">Reference proteome</keyword>
<dbReference type="GO" id="GO:0042393">
    <property type="term" value="F:histone binding"/>
    <property type="evidence" value="ECO:0007669"/>
    <property type="project" value="TreeGrafter"/>
</dbReference>
<dbReference type="GO" id="GO:0034080">
    <property type="term" value="P:CENP-A containing chromatin assembly"/>
    <property type="evidence" value="ECO:0007669"/>
    <property type="project" value="TreeGrafter"/>
</dbReference>
<keyword evidence="2" id="KW-0802">TPR repeat</keyword>
<dbReference type="Pfam" id="PF10516">
    <property type="entry name" value="SHNi-TPR"/>
    <property type="match status" value="1"/>
</dbReference>
<dbReference type="Proteomes" id="UP000005237">
    <property type="component" value="Unassembled WGS sequence"/>
</dbReference>
<proteinExistence type="predicted"/>
<evidence type="ECO:0000256" key="4">
    <source>
        <dbReference type="SAM" id="MobiDB-lite"/>
    </source>
</evidence>
<dbReference type="AlphaFoldDB" id="A0A8R1I1X7"/>
<evidence type="ECO:0000313" key="7">
    <source>
        <dbReference type="Proteomes" id="UP000005237"/>
    </source>
</evidence>
<evidence type="ECO:0000256" key="3">
    <source>
        <dbReference type="SAM" id="Coils"/>
    </source>
</evidence>
<feature type="domain" description="Tetratricopeptide SHNi-TPR" evidence="5">
    <location>
        <begin position="194"/>
        <end position="231"/>
    </location>
</feature>
<reference evidence="7" key="1">
    <citation type="submission" date="2010-08" db="EMBL/GenBank/DDBJ databases">
        <authorList>
            <consortium name="Caenorhabditis japonica Sequencing Consortium"/>
            <person name="Wilson R.K."/>
        </authorList>
    </citation>
    <scope>NUCLEOTIDE SEQUENCE [LARGE SCALE GENOMIC DNA]</scope>
    <source>
        <strain evidence="7">DF5081</strain>
    </source>
</reference>
<reference evidence="6" key="2">
    <citation type="submission" date="2022-06" db="UniProtKB">
        <authorList>
            <consortium name="EnsemblMetazoa"/>
        </authorList>
    </citation>
    <scope>IDENTIFICATION</scope>
    <source>
        <strain evidence="6">DF5081</strain>
    </source>
</reference>
<feature type="coiled-coil region" evidence="3">
    <location>
        <begin position="256"/>
        <end position="283"/>
    </location>
</feature>
<feature type="compositionally biased region" description="Acidic residues" evidence="4">
    <location>
        <begin position="141"/>
        <end position="153"/>
    </location>
</feature>
<dbReference type="InterPro" id="IPR019544">
    <property type="entry name" value="Tetratricopeptide_SHNi-TPR_dom"/>
</dbReference>
<dbReference type="PANTHER" id="PTHR15081:SF1">
    <property type="entry name" value="NUCLEAR AUTOANTIGENIC SPERM PROTEIN"/>
    <property type="match status" value="1"/>
</dbReference>
<dbReference type="GO" id="GO:0006335">
    <property type="term" value="P:DNA replication-dependent chromatin assembly"/>
    <property type="evidence" value="ECO:0007669"/>
    <property type="project" value="TreeGrafter"/>
</dbReference>
<name>A0A8R1I1X7_CAEJA</name>
<dbReference type="EnsemblMetazoa" id="CJA14805.1">
    <property type="protein sequence ID" value="CJA14805.1"/>
    <property type="gene ID" value="WBGene00134009"/>
</dbReference>
<protein>
    <submittedName>
        <fullName evidence="6">SHNi-TPR domain-containing protein</fullName>
    </submittedName>
</protein>
<organism evidence="6 7">
    <name type="scientific">Caenorhabditis japonica</name>
    <dbReference type="NCBI Taxonomy" id="281687"/>
    <lineage>
        <taxon>Eukaryota</taxon>
        <taxon>Metazoa</taxon>
        <taxon>Ecdysozoa</taxon>
        <taxon>Nematoda</taxon>
        <taxon>Chromadorea</taxon>
        <taxon>Rhabditida</taxon>
        <taxon>Rhabditina</taxon>
        <taxon>Rhabditomorpha</taxon>
        <taxon>Rhabditoidea</taxon>
        <taxon>Rhabditidae</taxon>
        <taxon>Peloderinae</taxon>
        <taxon>Caenorhabditis</taxon>
    </lineage>
</organism>
<sequence length="388" mass="42292">MSPLTETEAETVQKEATPELTLEENETKLAELITTGRRFLKINDFSAASEVLSEATELSDEIYGSGDVRGFEAIKFYGMATLELAKAENQLLASQEKEGGSDGGGNGAEDGENADAEGKEENGDGDMNNGDDDENGSKKDDDDEDGEPEEEEDSMKLAWQLLEIARCLACRKVDELEAENADATTVEKWKLEKAEVFVLTGEHGIADGSYVTAQEDLTNALQIQTELLPPTSRILAQTNLLIGNACSQDARYDEAVKFYEQAKETLNSKLDELKSQLADESIDQLTRGEIESEVKELDEMLPLVEATIADAVNSAAQTEEVKKALKEQFAGLTKLFSALPEKDETTVEANDISKLIRRPNKRQAESDGNAEEMGSKKANNEASSSAQN</sequence>
<dbReference type="OMA" id="QTYILMA"/>
<dbReference type="PANTHER" id="PTHR15081">
    <property type="entry name" value="NUCLEAR AUTOANTIGENIC SPERM PROTEIN NASP -RELATED"/>
    <property type="match status" value="1"/>
</dbReference>
<dbReference type="Gene3D" id="1.25.40.10">
    <property type="entry name" value="Tetratricopeptide repeat domain"/>
    <property type="match status" value="1"/>
</dbReference>
<keyword evidence="3" id="KW-0175">Coiled coil</keyword>
<dbReference type="SUPFAM" id="SSF48452">
    <property type="entry name" value="TPR-like"/>
    <property type="match status" value="1"/>
</dbReference>
<dbReference type="InterPro" id="IPR011990">
    <property type="entry name" value="TPR-like_helical_dom_sf"/>
</dbReference>